<feature type="transmembrane region" description="Helical" evidence="1">
    <location>
        <begin position="21"/>
        <end position="47"/>
    </location>
</feature>
<accession>A0A6C0U7Q6</accession>
<dbReference type="KEGG" id="kim:G3T16_20265"/>
<dbReference type="EMBL" id="CP048711">
    <property type="protein sequence ID" value="QIB67379.1"/>
    <property type="molecule type" value="Genomic_DNA"/>
</dbReference>
<evidence type="ECO:0000256" key="1">
    <source>
        <dbReference type="SAM" id="Phobius"/>
    </source>
</evidence>
<dbReference type="RefSeq" id="WP_163496806.1">
    <property type="nucleotide sequence ID" value="NZ_CP048711.1"/>
</dbReference>
<dbReference type="AlphaFoldDB" id="A0A6C0U7Q6"/>
<evidence type="ECO:0000313" key="2">
    <source>
        <dbReference type="EMBL" id="QIB67379.1"/>
    </source>
</evidence>
<sequence>MSTARCQADPRDTLPASGSDFYLIMRILWILPVVLLAALLTAGLLLLRSPHLLVPAAQWGVQRFSSLRLEIAGLELDLPAREIRFTELHLYQPEAEGPPLFTVLDFSGHTRLRDLWSGDLAHTDLAAASVMIYIAADDEAEDPTPAQWLQHLRYLPREVNIDSVHLINQDRDAWIFPLRALHGRRTADQGFRVTAGADYEGESLDVELAIAAIDRSSYLAGINLEATLWAPASESRARLGGQFRADSDDIGYDFSVDANFRDVGNVLKAFEQAPPLAGSLSLQGRMTGNSEGFALSGAAFELDNQPAYHFEASGELQGQTGGDPTLSLIASGEMDSMEYFLRWLDLDLSPLGSVRASIALSGSLGATVVDQLTVVTQSAEGLWISLNGSSGPGSLYTTRLPADSNFTVYLNAPALAVLDPWLPQPVPVDPGPWQLSARLLEDGGALRVDDIRGQLGDADGELLQLGGQIARVDLDLLPEPAAATGIDLQLKASSSELARPAGWFEQTTPTGLTLEASASLSGNGAALELTEGSARIQSDVMTLAGTGFSANVAQTRDFRPDQIRGRLQLSVEDTAALAPYLGREVPALGNIAASAQLRQRGQQLDLLELEALLAGEIGELNATGSARDLSGDPQLELTTRVSALKPAVLAQVLLGDAPAAQSLPALFGEFALTARPSRNDITLSSLQLASAPEDPLQLTLQATASLADEAYQGRLEADYAGTDTALLEKLTGLRLAPVSGGLTLNVGNHSAELALDSQVGDTELTLSALAEHTEGTITGLSVSLDSPQVRLVDLGLQAASDAEEAYKPAERLEPVAERSSLQQALEQAPRFPLDLRINLGVLRGERSRFDAIRIHLTGEQSRYILREFDFSYDNAPAEIRGIVDISLSPPGSALPARRRRFRSTR</sequence>
<evidence type="ECO:0000313" key="3">
    <source>
        <dbReference type="Proteomes" id="UP000477680"/>
    </source>
</evidence>
<keyword evidence="1" id="KW-0812">Transmembrane</keyword>
<gene>
    <name evidence="2" type="ORF">G3T16_20265</name>
</gene>
<keyword evidence="1" id="KW-1133">Transmembrane helix</keyword>
<organism evidence="2 3">
    <name type="scientific">Kineobactrum salinum</name>
    <dbReference type="NCBI Taxonomy" id="2708301"/>
    <lineage>
        <taxon>Bacteria</taxon>
        <taxon>Pseudomonadati</taxon>
        <taxon>Pseudomonadota</taxon>
        <taxon>Gammaproteobacteria</taxon>
        <taxon>Cellvibrionales</taxon>
        <taxon>Halieaceae</taxon>
        <taxon>Kineobactrum</taxon>
    </lineage>
</organism>
<dbReference type="Proteomes" id="UP000477680">
    <property type="component" value="Chromosome"/>
</dbReference>
<protein>
    <submittedName>
        <fullName evidence="2">Uncharacterized protein</fullName>
    </submittedName>
</protein>
<proteinExistence type="predicted"/>
<reference evidence="2 3" key="1">
    <citation type="submission" date="2020-02" db="EMBL/GenBank/DDBJ databases">
        <title>Genome sequencing for Kineobactrum sp. M2.</title>
        <authorList>
            <person name="Park S.-J."/>
        </authorList>
    </citation>
    <scope>NUCLEOTIDE SEQUENCE [LARGE SCALE GENOMIC DNA]</scope>
    <source>
        <strain evidence="2 3">M2</strain>
    </source>
</reference>
<keyword evidence="3" id="KW-1185">Reference proteome</keyword>
<name>A0A6C0U7Q6_9GAMM</name>
<keyword evidence="1" id="KW-0472">Membrane</keyword>